<dbReference type="Pfam" id="PF04502">
    <property type="entry name" value="Saf4_Yju2"/>
    <property type="match status" value="1"/>
</dbReference>
<comment type="caution">
    <text evidence="6">The sequence shown here is derived from an EMBL/GenBank/DDBJ whole genome shotgun (WGS) entry which is preliminary data.</text>
</comment>
<dbReference type="EMBL" id="VIIS01000378">
    <property type="protein sequence ID" value="KAF0309745.1"/>
    <property type="molecule type" value="Genomic_DNA"/>
</dbReference>
<feature type="region of interest" description="Disordered" evidence="3">
    <location>
        <begin position="75"/>
        <end position="118"/>
    </location>
</feature>
<dbReference type="Gene3D" id="1.20.1250.20">
    <property type="entry name" value="MFS general substrate transporter like domains"/>
    <property type="match status" value="2"/>
</dbReference>
<feature type="transmembrane region" description="Helical" evidence="4">
    <location>
        <begin position="346"/>
        <end position="363"/>
    </location>
</feature>
<dbReference type="Proteomes" id="UP000440578">
    <property type="component" value="Unassembled WGS sequence"/>
</dbReference>
<feature type="transmembrane region" description="Helical" evidence="4">
    <location>
        <begin position="141"/>
        <end position="163"/>
    </location>
</feature>
<organism evidence="6 7">
    <name type="scientific">Amphibalanus amphitrite</name>
    <name type="common">Striped barnacle</name>
    <name type="synonym">Balanus amphitrite</name>
    <dbReference type="NCBI Taxonomy" id="1232801"/>
    <lineage>
        <taxon>Eukaryota</taxon>
        <taxon>Metazoa</taxon>
        <taxon>Ecdysozoa</taxon>
        <taxon>Arthropoda</taxon>
        <taxon>Crustacea</taxon>
        <taxon>Multicrustacea</taxon>
        <taxon>Cirripedia</taxon>
        <taxon>Thoracica</taxon>
        <taxon>Thoracicalcarea</taxon>
        <taxon>Balanomorpha</taxon>
        <taxon>Balanoidea</taxon>
        <taxon>Balanidae</taxon>
        <taxon>Amphibalaninae</taxon>
        <taxon>Amphibalanus</taxon>
    </lineage>
</organism>
<feature type="region of interest" description="Disordered" evidence="3">
    <location>
        <begin position="545"/>
        <end position="573"/>
    </location>
</feature>
<dbReference type="SUPFAM" id="SSF103473">
    <property type="entry name" value="MFS general substrate transporter"/>
    <property type="match status" value="1"/>
</dbReference>
<dbReference type="PROSITE" id="PS50850">
    <property type="entry name" value="MFS"/>
    <property type="match status" value="1"/>
</dbReference>
<comment type="subcellular location">
    <subcellularLocation>
        <location evidence="1">Membrane</location>
        <topology evidence="1">Multi-pass membrane protein</topology>
    </subcellularLocation>
</comment>
<proteinExistence type="inferred from homology"/>
<evidence type="ECO:0000256" key="3">
    <source>
        <dbReference type="SAM" id="MobiDB-lite"/>
    </source>
</evidence>
<evidence type="ECO:0000313" key="7">
    <source>
        <dbReference type="Proteomes" id="UP000440578"/>
    </source>
</evidence>
<sequence>MSKNTIGTGSLPLPSLSGRGGGVTQQDGSAAGALGRPPVGAGWGLLRVGSRPAAGPRRAAGRPQSRAVRVAARSAVMESTEEQPNVKRARSLSHPGPMGRPHRPHTRRVHRNSLPSSTIPQFANIKNKRKYVRFSFREKKIICSVVAGNLFFGCIAGILVPFFPSEAEKRGVSQSLVGGVFAVYAFTQFAFAPMLSKLIPVMGASRVFHTGLAVTGVSTVVFGLLDFIPDADAFIVTCYVVRVVEALGTAAFVTAAYTIVANQFPENINLLVGTSETVCAVGIAAGPAIGGGLYTVGGYGLPFYVLGGVIVAATAISCVTLPWIGGDPQRVEVRRMSRRMVRSAEAWLNVVVLLLVAVAWTALDPGLAPYVTTTLGLSPAHLGLFFLLASGTYAVVGPVWGKLCDDLPNNYVQMSLCLVLAAVGLAIIPPAPGLGLEPSRSLVAVGMTMRELFLGGAFIPTFGNILRSGTAVGLSEGMGTQAFVSAIWCSAFSIGNTIGPLAAGLSDDAFGFPMTVTALSVITLLMAVPVAIQCLVRWRQLANAGASAPSQGPSERSPLLAESGAGGDWGERKGVNKYYPPDYDPSKGGLNKFQGTHALRERAKKIHLGILVIRFEMPYNIWCDGCGNHIGMGVRYNAEKSKVGMYYTTPVYQFRMKCHLCDNYFIIKTDPANLDYEVVAGARRQERRFDPGENGTVVPDERAKIQKLATDAMYKLEHGSDDVGKLRDAAPVLEHVERIQDRMWDDFAANKRLRDKFRAGKKAAAAVAARDADLLRRASLDLVLSPETDEDRRLAALMKLQDPVGLEERRKRKRAAIGARPALGTVAPRSGGFGTGRAAGTGGGRTAASIGVALGRSGGTSGSSPAAAAGDSERVPLFRSPLRTCRYRDPPVTIRRPQIV</sequence>
<comment type="similarity">
    <text evidence="2">Belongs to the CWC16 family.</text>
</comment>
<feature type="transmembrane region" description="Helical" evidence="4">
    <location>
        <begin position="175"/>
        <end position="195"/>
    </location>
</feature>
<feature type="transmembrane region" description="Helical" evidence="4">
    <location>
        <begin position="509"/>
        <end position="532"/>
    </location>
</feature>
<dbReference type="OrthoDB" id="360327at2759"/>
<feature type="compositionally biased region" description="Low complexity" evidence="3">
    <location>
        <begin position="7"/>
        <end position="17"/>
    </location>
</feature>
<keyword evidence="4" id="KW-1133">Transmembrane helix</keyword>
<evidence type="ECO:0000313" key="6">
    <source>
        <dbReference type="EMBL" id="KAF0309745.1"/>
    </source>
</evidence>
<feature type="transmembrane region" description="Helical" evidence="4">
    <location>
        <begin position="234"/>
        <end position="261"/>
    </location>
</feature>
<evidence type="ECO:0000256" key="2">
    <source>
        <dbReference type="ARBA" id="ARBA00005595"/>
    </source>
</evidence>
<dbReference type="PANTHER" id="PTHR12111">
    <property type="entry name" value="SPLICING FACTOR YJU2"/>
    <property type="match status" value="1"/>
</dbReference>
<feature type="transmembrane region" description="Helical" evidence="4">
    <location>
        <begin position="207"/>
        <end position="228"/>
    </location>
</feature>
<evidence type="ECO:0000256" key="4">
    <source>
        <dbReference type="SAM" id="Phobius"/>
    </source>
</evidence>
<feature type="transmembrane region" description="Helical" evidence="4">
    <location>
        <begin position="301"/>
        <end position="325"/>
    </location>
</feature>
<feature type="transmembrane region" description="Helical" evidence="4">
    <location>
        <begin position="268"/>
        <end position="289"/>
    </location>
</feature>
<name>A0A6A4WSJ8_AMPAM</name>
<dbReference type="GO" id="GO:0000398">
    <property type="term" value="P:mRNA splicing, via spliceosome"/>
    <property type="evidence" value="ECO:0007669"/>
    <property type="project" value="InterPro"/>
</dbReference>
<dbReference type="InterPro" id="IPR011701">
    <property type="entry name" value="MFS"/>
</dbReference>
<feature type="region of interest" description="Disordered" evidence="3">
    <location>
        <begin position="1"/>
        <end position="42"/>
    </location>
</feature>
<dbReference type="GO" id="GO:0016020">
    <property type="term" value="C:membrane"/>
    <property type="evidence" value="ECO:0007669"/>
    <property type="project" value="UniProtKB-SubCell"/>
</dbReference>
<gene>
    <name evidence="6" type="ORF">FJT64_019153</name>
</gene>
<keyword evidence="7" id="KW-1185">Reference proteome</keyword>
<dbReference type="GO" id="GO:0071014">
    <property type="term" value="C:post-mRNA release spliceosomal complex"/>
    <property type="evidence" value="ECO:0007669"/>
    <property type="project" value="TreeGrafter"/>
</dbReference>
<dbReference type="GO" id="GO:0005684">
    <property type="term" value="C:U2-type spliceosomal complex"/>
    <property type="evidence" value="ECO:0007669"/>
    <property type="project" value="TreeGrafter"/>
</dbReference>
<dbReference type="InterPro" id="IPR007590">
    <property type="entry name" value="Saf4/Yju2"/>
</dbReference>
<dbReference type="GO" id="GO:0022857">
    <property type="term" value="F:transmembrane transporter activity"/>
    <property type="evidence" value="ECO:0007669"/>
    <property type="project" value="InterPro"/>
</dbReference>
<evidence type="ECO:0000259" key="5">
    <source>
        <dbReference type="PROSITE" id="PS50850"/>
    </source>
</evidence>
<reference evidence="6 7" key="1">
    <citation type="submission" date="2019-07" db="EMBL/GenBank/DDBJ databases">
        <title>Draft genome assembly of a fouling barnacle, Amphibalanus amphitrite (Darwin, 1854): The first reference genome for Thecostraca.</title>
        <authorList>
            <person name="Kim W."/>
        </authorList>
    </citation>
    <scope>NUCLEOTIDE SEQUENCE [LARGE SCALE GENOMIC DNA]</scope>
    <source>
        <strain evidence="6">SNU_AA5</strain>
        <tissue evidence="6">Soma without cirri and trophi</tissue>
    </source>
</reference>
<keyword evidence="4" id="KW-0812">Transmembrane</keyword>
<feature type="transmembrane region" description="Helical" evidence="4">
    <location>
        <begin position="452"/>
        <end position="470"/>
    </location>
</feature>
<dbReference type="Pfam" id="PF07690">
    <property type="entry name" value="MFS_1"/>
    <property type="match status" value="1"/>
</dbReference>
<feature type="transmembrane region" description="Helical" evidence="4">
    <location>
        <begin position="412"/>
        <end position="432"/>
    </location>
</feature>
<feature type="transmembrane region" description="Helical" evidence="4">
    <location>
        <begin position="482"/>
        <end position="503"/>
    </location>
</feature>
<dbReference type="AlphaFoldDB" id="A0A6A4WSJ8"/>
<feature type="domain" description="Major facilitator superfamily (MFS) profile" evidence="5">
    <location>
        <begin position="141"/>
        <end position="535"/>
    </location>
</feature>
<accession>A0A6A4WSJ8</accession>
<feature type="transmembrane region" description="Helical" evidence="4">
    <location>
        <begin position="383"/>
        <end position="400"/>
    </location>
</feature>
<dbReference type="InterPro" id="IPR020846">
    <property type="entry name" value="MFS_dom"/>
</dbReference>
<feature type="compositionally biased region" description="Basic residues" evidence="3">
    <location>
        <begin position="100"/>
        <end position="111"/>
    </location>
</feature>
<dbReference type="PANTHER" id="PTHR12111:SF2">
    <property type="entry name" value="SPLICING FACTOR YJU2B-RELATED"/>
    <property type="match status" value="1"/>
</dbReference>
<evidence type="ECO:0000256" key="1">
    <source>
        <dbReference type="ARBA" id="ARBA00004141"/>
    </source>
</evidence>
<dbReference type="InterPro" id="IPR036259">
    <property type="entry name" value="MFS_trans_sf"/>
</dbReference>
<protein>
    <submittedName>
        <fullName evidence="6">Coiled-coil domain-containing protein 130</fullName>
    </submittedName>
</protein>
<keyword evidence="4" id="KW-0472">Membrane</keyword>